<evidence type="ECO:0000256" key="5">
    <source>
        <dbReference type="ARBA" id="ARBA00022898"/>
    </source>
</evidence>
<dbReference type="InterPro" id="IPR015422">
    <property type="entry name" value="PyrdxlP-dep_Trfase_small"/>
</dbReference>
<comment type="cofactor">
    <cofactor evidence="1">
        <name>pyridoxal 5'-phosphate</name>
        <dbReference type="ChEBI" id="CHEBI:597326"/>
    </cofactor>
</comment>
<dbReference type="SUPFAM" id="SSF53383">
    <property type="entry name" value="PLP-dependent transferases"/>
    <property type="match status" value="1"/>
</dbReference>
<proteinExistence type="inferred from homology"/>
<dbReference type="InterPro" id="IPR015424">
    <property type="entry name" value="PyrdxlP-dep_Trfase"/>
</dbReference>
<dbReference type="GO" id="GO:0042802">
    <property type="term" value="F:identical protein binding"/>
    <property type="evidence" value="ECO:0007669"/>
    <property type="project" value="TreeGrafter"/>
</dbReference>
<keyword evidence="8" id="KW-1185">Reference proteome</keyword>
<dbReference type="RefSeq" id="WP_274493013.1">
    <property type="nucleotide sequence ID" value="NZ_CP118166.1"/>
</dbReference>
<keyword evidence="4 7" id="KW-0808">Transferase</keyword>
<dbReference type="Gene3D" id="3.90.1150.10">
    <property type="entry name" value="Aspartate Aminotransferase, domain 1"/>
    <property type="match status" value="1"/>
</dbReference>
<dbReference type="KEGG" id="hfl:PUV54_14630"/>
<dbReference type="CDD" id="cd00610">
    <property type="entry name" value="OAT_like"/>
    <property type="match status" value="1"/>
</dbReference>
<dbReference type="EMBL" id="CP118166">
    <property type="protein sequence ID" value="WDI31184.1"/>
    <property type="molecule type" value="Genomic_DNA"/>
</dbReference>
<dbReference type="GO" id="GO:0030170">
    <property type="term" value="F:pyridoxal phosphate binding"/>
    <property type="evidence" value="ECO:0007669"/>
    <property type="project" value="InterPro"/>
</dbReference>
<reference evidence="7" key="1">
    <citation type="submission" date="2023-02" db="EMBL/GenBank/DDBJ databases">
        <title>Genome sequence of Hyphococcus flavus.</title>
        <authorList>
            <person name="Rong J.-C."/>
            <person name="Zhao Q."/>
            <person name="Yi M."/>
            <person name="Wu J.-Y."/>
        </authorList>
    </citation>
    <scope>NUCLEOTIDE SEQUENCE</scope>
    <source>
        <strain evidence="7">MCCC 1K03223</strain>
    </source>
</reference>
<keyword evidence="3 7" id="KW-0032">Aminotransferase</keyword>
<dbReference type="PIRSF" id="PIRSF000521">
    <property type="entry name" value="Transaminase_4ab_Lys_Orn"/>
    <property type="match status" value="1"/>
</dbReference>
<dbReference type="Proteomes" id="UP001214043">
    <property type="component" value="Chromosome"/>
</dbReference>
<dbReference type="FunFam" id="3.40.640.10:FF:000013">
    <property type="entry name" value="4-aminobutyrate aminotransferase"/>
    <property type="match status" value="1"/>
</dbReference>
<evidence type="ECO:0000256" key="6">
    <source>
        <dbReference type="RuleBase" id="RU003560"/>
    </source>
</evidence>
<dbReference type="GO" id="GO:0009448">
    <property type="term" value="P:gamma-aminobutyric acid metabolic process"/>
    <property type="evidence" value="ECO:0007669"/>
    <property type="project" value="InterPro"/>
</dbReference>
<accession>A0AAF0CF80</accession>
<dbReference type="AlphaFoldDB" id="A0AAF0CF80"/>
<evidence type="ECO:0000313" key="8">
    <source>
        <dbReference type="Proteomes" id="UP001214043"/>
    </source>
</evidence>
<evidence type="ECO:0000256" key="4">
    <source>
        <dbReference type="ARBA" id="ARBA00022679"/>
    </source>
</evidence>
<dbReference type="InterPro" id="IPR050103">
    <property type="entry name" value="Class-III_PLP-dep_AT"/>
</dbReference>
<dbReference type="PANTHER" id="PTHR11986">
    <property type="entry name" value="AMINOTRANSFERASE CLASS III"/>
    <property type="match status" value="1"/>
</dbReference>
<protein>
    <submittedName>
        <fullName evidence="7">4-aminobutyrate--2-oxoglutarate transaminase</fullName>
        <ecNumber evidence="7">2.6.1.19</ecNumber>
    </submittedName>
</protein>
<dbReference type="GO" id="GO:0034386">
    <property type="term" value="F:4-aminobutyrate:2-oxoglutarate transaminase activity"/>
    <property type="evidence" value="ECO:0007669"/>
    <property type="project" value="UniProtKB-EC"/>
</dbReference>
<evidence type="ECO:0000256" key="3">
    <source>
        <dbReference type="ARBA" id="ARBA00022576"/>
    </source>
</evidence>
<dbReference type="InterPro" id="IPR049704">
    <property type="entry name" value="Aminotrans_3_PPA_site"/>
</dbReference>
<evidence type="ECO:0000256" key="2">
    <source>
        <dbReference type="ARBA" id="ARBA00008954"/>
    </source>
</evidence>
<keyword evidence="5 6" id="KW-0663">Pyridoxal phosphate</keyword>
<dbReference type="InterPro" id="IPR005814">
    <property type="entry name" value="Aminotrans_3"/>
</dbReference>
<dbReference type="PANTHER" id="PTHR11986:SF58">
    <property type="entry name" value="LEUCINE_METHIONINE RACEMASE"/>
    <property type="match status" value="1"/>
</dbReference>
<organism evidence="7 8">
    <name type="scientific">Hyphococcus flavus</name>
    <dbReference type="NCBI Taxonomy" id="1866326"/>
    <lineage>
        <taxon>Bacteria</taxon>
        <taxon>Pseudomonadati</taxon>
        <taxon>Pseudomonadota</taxon>
        <taxon>Alphaproteobacteria</taxon>
        <taxon>Parvularculales</taxon>
        <taxon>Parvularculaceae</taxon>
        <taxon>Hyphococcus</taxon>
    </lineage>
</organism>
<dbReference type="NCBIfam" id="TIGR00700">
    <property type="entry name" value="GABAtrnsam"/>
    <property type="match status" value="1"/>
</dbReference>
<comment type="similarity">
    <text evidence="2 6">Belongs to the class-III pyridoxal-phosphate-dependent aminotransferase family.</text>
</comment>
<dbReference type="EC" id="2.6.1.19" evidence="7"/>
<evidence type="ECO:0000256" key="1">
    <source>
        <dbReference type="ARBA" id="ARBA00001933"/>
    </source>
</evidence>
<evidence type="ECO:0000313" key="7">
    <source>
        <dbReference type="EMBL" id="WDI31184.1"/>
    </source>
</evidence>
<dbReference type="Gene3D" id="3.40.640.10">
    <property type="entry name" value="Type I PLP-dependent aspartate aminotransferase-like (Major domain)"/>
    <property type="match status" value="1"/>
</dbReference>
<name>A0AAF0CF80_9PROT</name>
<dbReference type="InterPro" id="IPR015421">
    <property type="entry name" value="PyrdxlP-dep_Trfase_major"/>
</dbReference>
<dbReference type="InterPro" id="IPR004632">
    <property type="entry name" value="4NH2But_aminotransferase_bac"/>
</dbReference>
<gene>
    <name evidence="7" type="primary">gabT</name>
    <name evidence="7" type="ORF">PUV54_14630</name>
</gene>
<dbReference type="PROSITE" id="PS00600">
    <property type="entry name" value="AA_TRANSFER_CLASS_3"/>
    <property type="match status" value="1"/>
</dbReference>
<dbReference type="Pfam" id="PF00202">
    <property type="entry name" value="Aminotran_3"/>
    <property type="match status" value="1"/>
</dbReference>
<sequence>MDHGKNEFASNESLKARRDEACPLGLPSKSGIYAARAKGAELWDVEGKRYIDFIGGIGVLNVGHAHPKVVEAIKKQSEEFIHTAFGIAQYESYIEVCENLNRLAPGDTPKKTALFNSGAEAVENSIKFARQITGRPGVIAFEGAFHGRTLLATTLTGKSKPYKVGFGPYVPAVFHAPYPDQYHGISVEGSLSCLDHIFKTAINANEVAAMIVEPVQGEGGFNPAPKEFLEGLRKKCDEHGILLVADEIQSGMGRTGHYFAFEKAGVEPDFICVAKSIAAGLPLSALTGKAELMDKVVPGSMGSTYGGNPVACAAALAVFQIIEEEGLLQRAEEIGAQTEKRWKELQSGVGKGVIGDVRRVGGMMALEFVKDGDPNKPNGDAAAAILLEARKRGLIMTTAGAYAQCLRSLVPLVISDDLLNEGLDIFADATEAALKS</sequence>